<comment type="caution">
    <text evidence="2">The sequence shown here is derived from an EMBL/GenBank/DDBJ whole genome shotgun (WGS) entry which is preliminary data.</text>
</comment>
<dbReference type="SMART" id="SM00065">
    <property type="entry name" value="GAF"/>
    <property type="match status" value="1"/>
</dbReference>
<dbReference type="Pfam" id="PF00563">
    <property type="entry name" value="EAL"/>
    <property type="match status" value="1"/>
</dbReference>
<dbReference type="GO" id="GO:0071111">
    <property type="term" value="F:cyclic-guanylate-specific phosphodiesterase activity"/>
    <property type="evidence" value="ECO:0007669"/>
    <property type="project" value="InterPro"/>
</dbReference>
<evidence type="ECO:0000259" key="1">
    <source>
        <dbReference type="PROSITE" id="PS50883"/>
    </source>
</evidence>
<name>A0A095X0W4_9GAMM</name>
<dbReference type="SMART" id="SM00052">
    <property type="entry name" value="EAL"/>
    <property type="match status" value="1"/>
</dbReference>
<keyword evidence="3" id="KW-1185">Reference proteome</keyword>
<dbReference type="OrthoDB" id="1673646at2"/>
<dbReference type="Gene3D" id="3.20.20.450">
    <property type="entry name" value="EAL domain"/>
    <property type="match status" value="1"/>
</dbReference>
<dbReference type="PATRIC" id="fig|1265313.6.peg.861"/>
<reference evidence="2 3" key="1">
    <citation type="journal article" date="2014" name="Genome Announc.">
        <title>Genome Sequence of Gammaproteobacterial Pseudohaliea rubra Type Strain DSM 19751, Isolated from Coastal Seawater of the Mediterranean Sea.</title>
        <authorList>
            <person name="Spring S."/>
            <person name="Fiebig A."/>
            <person name="Riedel T."/>
            <person name="Goker M."/>
            <person name="Klenk H.P."/>
        </authorList>
    </citation>
    <scope>NUCLEOTIDE SEQUENCE [LARGE SCALE GENOMIC DNA]</scope>
    <source>
        <strain evidence="2 3">DSM 19751</strain>
    </source>
</reference>
<feature type="domain" description="EAL" evidence="1">
    <location>
        <begin position="164"/>
        <end position="395"/>
    </location>
</feature>
<gene>
    <name evidence="2" type="ORF">HRUBRA_00868</name>
</gene>
<dbReference type="InterPro" id="IPR001633">
    <property type="entry name" value="EAL_dom"/>
</dbReference>
<dbReference type="EMBL" id="AUVB01000024">
    <property type="protein sequence ID" value="KGE04529.1"/>
    <property type="molecule type" value="Genomic_DNA"/>
</dbReference>
<dbReference type="STRING" id="1265313.HRUBRA_00868"/>
<dbReference type="InterPro" id="IPR035919">
    <property type="entry name" value="EAL_sf"/>
</dbReference>
<accession>A0A095X0W4</accession>
<dbReference type="Pfam" id="PF13185">
    <property type="entry name" value="GAF_2"/>
    <property type="match status" value="1"/>
</dbReference>
<dbReference type="InterPro" id="IPR003018">
    <property type="entry name" value="GAF"/>
</dbReference>
<dbReference type="SUPFAM" id="SSF141868">
    <property type="entry name" value="EAL domain-like"/>
    <property type="match status" value="1"/>
</dbReference>
<dbReference type="InterPro" id="IPR029016">
    <property type="entry name" value="GAF-like_dom_sf"/>
</dbReference>
<dbReference type="AlphaFoldDB" id="A0A095X0W4"/>
<dbReference type="PANTHER" id="PTHR33121">
    <property type="entry name" value="CYCLIC DI-GMP PHOSPHODIESTERASE PDEF"/>
    <property type="match status" value="1"/>
</dbReference>
<dbReference type="InterPro" id="IPR050706">
    <property type="entry name" value="Cyclic-di-GMP_PDE-like"/>
</dbReference>
<dbReference type="HOGENOM" id="CLU_000445_145_0_6"/>
<evidence type="ECO:0000313" key="2">
    <source>
        <dbReference type="EMBL" id="KGE04529.1"/>
    </source>
</evidence>
<evidence type="ECO:0000313" key="3">
    <source>
        <dbReference type="Proteomes" id="UP000029640"/>
    </source>
</evidence>
<dbReference type="PROSITE" id="PS50883">
    <property type="entry name" value="EAL"/>
    <property type="match status" value="1"/>
</dbReference>
<protein>
    <submittedName>
        <fullName evidence="2">EAL domain protein</fullName>
    </submittedName>
</protein>
<sequence>MNLPLPDDFPRAIPTSVILEDALSTIRRILNMEVAFVGEFIDDQRFFRAVDCAPGFTPIEAGDSGPLQESFCQRVVDGRLPELIPDANANAEARSLEATTALPVGAHISVPIRFPAEGRVFGTFCCFSRRADPTLNKRDLNTMRLFADFLGQFLERREADNLDRKAHRQTLQTVIDTGNFRTVFQPIHDLRAGRIAGFEALTRFPASLGHAPDIVFAEAATVGLAEALEDCTLRAALARLGDLPDDAYLSLNSSPLCVLDGSVEAALADAPLERLVLEVTEHSSIQEYSAIAEALAPLRERGMRVAVDDAGAGYASFRHILKLQPDYIKLDRSLTRRVDADYNLRALAAALITFANETGSCIIAEGVEEESERAALAGLGIDLMQGYLFGRPGPL</sequence>
<dbReference type="Gene3D" id="3.30.450.40">
    <property type="match status" value="1"/>
</dbReference>
<dbReference type="eggNOG" id="COG2200">
    <property type="taxonomic scope" value="Bacteria"/>
</dbReference>
<dbReference type="PANTHER" id="PTHR33121:SF76">
    <property type="entry name" value="SIGNALING PROTEIN"/>
    <property type="match status" value="1"/>
</dbReference>
<dbReference type="RefSeq" id="WP_052094332.1">
    <property type="nucleotide sequence ID" value="NZ_KN234749.1"/>
</dbReference>
<proteinExistence type="predicted"/>
<dbReference type="eggNOG" id="COG2203">
    <property type="taxonomic scope" value="Bacteria"/>
</dbReference>
<organism evidence="2 3">
    <name type="scientific">Pseudohaliea rubra DSM 19751</name>
    <dbReference type="NCBI Taxonomy" id="1265313"/>
    <lineage>
        <taxon>Bacteria</taxon>
        <taxon>Pseudomonadati</taxon>
        <taxon>Pseudomonadota</taxon>
        <taxon>Gammaproteobacteria</taxon>
        <taxon>Cellvibrionales</taxon>
        <taxon>Halieaceae</taxon>
        <taxon>Pseudohaliea</taxon>
    </lineage>
</organism>
<dbReference type="Proteomes" id="UP000029640">
    <property type="component" value="Unassembled WGS sequence"/>
</dbReference>
<dbReference type="SUPFAM" id="SSF55781">
    <property type="entry name" value="GAF domain-like"/>
    <property type="match status" value="1"/>
</dbReference>
<dbReference type="CDD" id="cd01948">
    <property type="entry name" value="EAL"/>
    <property type="match status" value="1"/>
</dbReference>